<organism evidence="3 4">
    <name type="scientific">Penstemon smallii</name>
    <dbReference type="NCBI Taxonomy" id="265156"/>
    <lineage>
        <taxon>Eukaryota</taxon>
        <taxon>Viridiplantae</taxon>
        <taxon>Streptophyta</taxon>
        <taxon>Embryophyta</taxon>
        <taxon>Tracheophyta</taxon>
        <taxon>Spermatophyta</taxon>
        <taxon>Magnoliopsida</taxon>
        <taxon>eudicotyledons</taxon>
        <taxon>Gunneridae</taxon>
        <taxon>Pentapetalae</taxon>
        <taxon>asterids</taxon>
        <taxon>lamiids</taxon>
        <taxon>Lamiales</taxon>
        <taxon>Plantaginaceae</taxon>
        <taxon>Cheloneae</taxon>
        <taxon>Penstemon</taxon>
    </lineage>
</organism>
<accession>A0ABD3RP61</accession>
<dbReference type="AlphaFoldDB" id="A0ABD3RP61"/>
<evidence type="ECO:0000313" key="3">
    <source>
        <dbReference type="EMBL" id="KAL3813666.1"/>
    </source>
</evidence>
<feature type="compositionally biased region" description="Polar residues" evidence="2">
    <location>
        <begin position="36"/>
        <end position="47"/>
    </location>
</feature>
<gene>
    <name evidence="3" type="ORF">ACJIZ3_014934</name>
</gene>
<keyword evidence="4" id="KW-1185">Reference proteome</keyword>
<sequence length="302" mass="34419">MSSNPKRFLKAVGYVPGSPFPSTSLHPHQNPEPGQPESSSKKSTAWTNIEEPSAEPREENTSHRPKKKGRMNDALPDEDLESVFWEPHPRSHLIVNHLTFPPYSQLEMEQKKVENVEADAKEASKLVETYIKEIVEACADPDKVKDQFKGKPSKLVKILYKNYSKKKKLKKLAEDLAAARIDAYERGRAAGEASLEPLKKKQRLEVVQDFIKSPVFERLCDRRVGTEVVYAFFKSVKQCQKLKDLPTDFDYTKLNIALNENLEPYPDEDGDEYEVDLSSHEFGSLLDTSDPNREKVEIDKDA</sequence>
<protein>
    <submittedName>
        <fullName evidence="3">Uncharacterized protein</fullName>
    </submittedName>
</protein>
<keyword evidence="1" id="KW-0175">Coiled coil</keyword>
<feature type="region of interest" description="Disordered" evidence="2">
    <location>
        <begin position="1"/>
        <end position="75"/>
    </location>
</feature>
<dbReference type="EMBL" id="JBJXBP010000008">
    <property type="protein sequence ID" value="KAL3813666.1"/>
    <property type="molecule type" value="Genomic_DNA"/>
</dbReference>
<feature type="coiled-coil region" evidence="1">
    <location>
        <begin position="106"/>
        <end position="133"/>
    </location>
</feature>
<reference evidence="3 4" key="1">
    <citation type="submission" date="2024-12" db="EMBL/GenBank/DDBJ databases">
        <title>The unique morphological basis and parallel evolutionary history of personate flowers in Penstemon.</title>
        <authorList>
            <person name="Depatie T.H."/>
            <person name="Wessinger C.A."/>
        </authorList>
    </citation>
    <scope>NUCLEOTIDE SEQUENCE [LARGE SCALE GENOMIC DNA]</scope>
    <source>
        <strain evidence="3">WTNN_2</strain>
        <tissue evidence="3">Leaf</tissue>
    </source>
</reference>
<feature type="region of interest" description="Disordered" evidence="2">
    <location>
        <begin position="282"/>
        <end position="302"/>
    </location>
</feature>
<evidence type="ECO:0000256" key="1">
    <source>
        <dbReference type="SAM" id="Coils"/>
    </source>
</evidence>
<evidence type="ECO:0000256" key="2">
    <source>
        <dbReference type="SAM" id="MobiDB-lite"/>
    </source>
</evidence>
<name>A0ABD3RP61_9LAMI</name>
<feature type="compositionally biased region" description="Basic and acidic residues" evidence="2">
    <location>
        <begin position="290"/>
        <end position="302"/>
    </location>
</feature>
<evidence type="ECO:0000313" key="4">
    <source>
        <dbReference type="Proteomes" id="UP001634393"/>
    </source>
</evidence>
<dbReference type="Proteomes" id="UP001634393">
    <property type="component" value="Unassembled WGS sequence"/>
</dbReference>
<comment type="caution">
    <text evidence="3">The sequence shown here is derived from an EMBL/GenBank/DDBJ whole genome shotgun (WGS) entry which is preliminary data.</text>
</comment>
<proteinExistence type="predicted"/>